<dbReference type="EMBL" id="CP049801">
    <property type="protein sequence ID" value="QIO05883.1"/>
    <property type="molecule type" value="Genomic_DNA"/>
</dbReference>
<sequence>MKENEHYTKFVSLIKENKYPEAYGYLYPYVLKNDKKSMKLISKSYTYGKAYGVDIDLIKANIWQQRSELESFSELGKVEYNQFLFFLSINKPKMASFFLQKSAELGYKEAIYKIKDEKYVKLNEIIIDEYWKDFDYSDLYPYCHNIKEDCEL</sequence>
<evidence type="ECO:0000313" key="2">
    <source>
        <dbReference type="Proteomes" id="UP000502297"/>
    </source>
</evidence>
<protein>
    <submittedName>
        <fullName evidence="1">Uncharacterized protein</fullName>
    </submittedName>
</protein>
<dbReference type="Proteomes" id="UP000502297">
    <property type="component" value="Chromosome"/>
</dbReference>
<evidence type="ECO:0000313" key="1">
    <source>
        <dbReference type="EMBL" id="QIO05883.1"/>
    </source>
</evidence>
<proteinExistence type="predicted"/>
<dbReference type="SUPFAM" id="SSF81901">
    <property type="entry name" value="HCP-like"/>
    <property type="match status" value="1"/>
</dbReference>
<dbReference type="KEGG" id="asha:G8E00_07920"/>
<reference evidence="1 2" key="1">
    <citation type="submission" date="2020-03" db="EMBL/GenBank/DDBJ databases">
        <authorList>
            <person name="Zhu W."/>
        </authorList>
    </citation>
    <scope>NUCLEOTIDE SEQUENCE [LARGE SCALE GENOMIC DNA]</scope>
    <source>
        <strain evidence="1 2">323-1</strain>
    </source>
</reference>
<keyword evidence="2" id="KW-1185">Reference proteome</keyword>
<dbReference type="RefSeq" id="WP_166223482.1">
    <property type="nucleotide sequence ID" value="NZ_CP049801.1"/>
</dbReference>
<gene>
    <name evidence="1" type="ORF">G8E00_07920</name>
</gene>
<dbReference type="AlphaFoldDB" id="A0A6G8RVY4"/>
<accession>A0A6G8RVY4</accession>
<name>A0A6G8RVY4_9GAMM</name>
<organism evidence="1 2">
    <name type="scientific">Acinetobacter shaoyimingii</name>
    <dbReference type="NCBI Taxonomy" id="2715164"/>
    <lineage>
        <taxon>Bacteria</taxon>
        <taxon>Pseudomonadati</taxon>
        <taxon>Pseudomonadota</taxon>
        <taxon>Gammaproteobacteria</taxon>
        <taxon>Moraxellales</taxon>
        <taxon>Moraxellaceae</taxon>
        <taxon>Acinetobacter</taxon>
    </lineage>
</organism>